<feature type="domain" description="Galactosyltransferase C-terminal" evidence="3">
    <location>
        <begin position="53"/>
        <end position="97"/>
    </location>
</feature>
<evidence type="ECO:0000256" key="1">
    <source>
        <dbReference type="ARBA" id="ARBA00022679"/>
    </source>
</evidence>
<feature type="compositionally biased region" description="Polar residues" evidence="2">
    <location>
        <begin position="108"/>
        <end position="124"/>
    </location>
</feature>
<evidence type="ECO:0000313" key="4">
    <source>
        <dbReference type="EMBL" id="MBD2830386.1"/>
    </source>
</evidence>
<evidence type="ECO:0000256" key="2">
    <source>
        <dbReference type="SAM" id="MobiDB-lite"/>
    </source>
</evidence>
<accession>A0A927GP85</accession>
<proteinExistence type="predicted"/>
<dbReference type="Gene3D" id="3.90.550.10">
    <property type="entry name" value="Spore Coat Polysaccharide Biosynthesis Protein SpsA, Chain A"/>
    <property type="match status" value="1"/>
</dbReference>
<evidence type="ECO:0000259" key="3">
    <source>
        <dbReference type="Pfam" id="PF02709"/>
    </source>
</evidence>
<feature type="region of interest" description="Disordered" evidence="2">
    <location>
        <begin position="147"/>
        <end position="243"/>
    </location>
</feature>
<comment type="caution">
    <text evidence="4">The sequence shown here is derived from an EMBL/GenBank/DDBJ whole genome shotgun (WGS) entry which is preliminary data.</text>
</comment>
<feature type="region of interest" description="Disordered" evidence="2">
    <location>
        <begin position="103"/>
        <end position="124"/>
    </location>
</feature>
<dbReference type="Pfam" id="PF02709">
    <property type="entry name" value="Glyco_transf_7C"/>
    <property type="match status" value="1"/>
</dbReference>
<dbReference type="InterPro" id="IPR027791">
    <property type="entry name" value="Galactosyl_T_C"/>
</dbReference>
<feature type="compositionally biased region" description="Gly residues" evidence="2">
    <location>
        <begin position="13"/>
        <end position="27"/>
    </location>
</feature>
<dbReference type="EMBL" id="JACWUS010000017">
    <property type="protein sequence ID" value="MBD2830386.1"/>
    <property type="molecule type" value="Genomic_DNA"/>
</dbReference>
<protein>
    <recommendedName>
        <fullName evidence="3">Galactosyltransferase C-terminal domain-containing protein</fullName>
    </recommendedName>
</protein>
<dbReference type="GO" id="GO:0016740">
    <property type="term" value="F:transferase activity"/>
    <property type="evidence" value="ECO:0007669"/>
    <property type="project" value="UniProtKB-KW"/>
</dbReference>
<dbReference type="InterPro" id="IPR029044">
    <property type="entry name" value="Nucleotide-diphossugar_trans"/>
</dbReference>
<name>A0A927GP85_STRGL</name>
<dbReference type="AlphaFoldDB" id="A0A927GP85"/>
<keyword evidence="1" id="KW-0808">Transferase</keyword>
<feature type="compositionally biased region" description="Polar residues" evidence="2">
    <location>
        <begin position="229"/>
        <end position="243"/>
    </location>
</feature>
<feature type="compositionally biased region" description="Basic residues" evidence="2">
    <location>
        <begin position="197"/>
        <end position="214"/>
    </location>
</feature>
<gene>
    <name evidence="4" type="ORF">ID875_27275</name>
</gene>
<reference evidence="4" key="1">
    <citation type="journal article" date="2020" name="PLoS ONE">
        <title>Isolation and characterization of Streptomyces bacteriophages and Streptomyces strains encoding biosynthetic arsenals: Streptomyces strains and phages for antibiotic discovery.</title>
        <authorList>
            <person name="Montano E.T."/>
            <person name="Nideffer J.F."/>
            <person name="Brumage L."/>
            <person name="Erb M."/>
            <person name="Derman A.I."/>
            <person name="Davis J.P."/>
            <person name="Estrada E."/>
            <person name="Fu S."/>
            <person name="Le D."/>
            <person name="Vuppala A."/>
            <person name="Tran C."/>
            <person name="Luterstein E."/>
            <person name="Lakkaraju S."/>
            <person name="Panchagnula S."/>
            <person name="Ren C."/>
            <person name="Doan J."/>
            <person name="Tran S."/>
            <person name="Soriano J."/>
            <person name="Fujita Y."/>
            <person name="Gutala P."/>
            <person name="Fujii Q."/>
            <person name="Lee M."/>
            <person name="Bui A."/>
            <person name="Villarreal C."/>
            <person name="Shing S.R."/>
            <person name="Kim S."/>
            <person name="Freeman D."/>
            <person name="Racha V."/>
            <person name="Ho A."/>
            <person name="Kumar P."/>
            <person name="Falah K."/>
            <person name="Dawson T."/>
            <person name="Enustun E."/>
            <person name="Prichard A."/>
            <person name="Gomez A."/>
            <person name="Khanna K."/>
            <person name="Trigg S."/>
            <person name="Fernandez L."/>
            <person name="Pogliano K."/>
            <person name="Pogliano J."/>
        </authorList>
    </citation>
    <scope>NUCLEOTIDE SEQUENCE</scope>
    <source>
        <strain evidence="4">QF2</strain>
    </source>
</reference>
<organism evidence="4">
    <name type="scientific">Streptomyces globisporus</name>
    <dbReference type="NCBI Taxonomy" id="1908"/>
    <lineage>
        <taxon>Bacteria</taxon>
        <taxon>Bacillati</taxon>
        <taxon>Actinomycetota</taxon>
        <taxon>Actinomycetes</taxon>
        <taxon>Kitasatosporales</taxon>
        <taxon>Streptomycetaceae</taxon>
        <taxon>Streptomyces</taxon>
    </lineage>
</organism>
<sequence length="243" mass="25668">MARTARGLRRGRTGGGGGPGGGRGGGSAAAQHPGDAGLRHGRGEGAARRALGGLCGANTSLPRALFEEVGGFDEGFGLGWGCEDLELGVRALAAGHTWWSRPRRPGCTSPTRAPTAGSSTRPTWTVSPPCTACARYGSCPGCSARAGEWRPTWRPAPERRPRSGRPPGPVRRLRPRGRREAADRPYAASRTQEVHVQRRGAPVRRASTRAKGRASRNMPRTCDSYISAPRSQSEKSAGSARSR</sequence>
<feature type="region of interest" description="Disordered" evidence="2">
    <location>
        <begin position="1"/>
        <end position="42"/>
    </location>
</feature>
<dbReference type="SUPFAM" id="SSF53448">
    <property type="entry name" value="Nucleotide-diphospho-sugar transferases"/>
    <property type="match status" value="1"/>
</dbReference>
<feature type="compositionally biased region" description="Basic residues" evidence="2">
    <location>
        <begin position="1"/>
        <end position="12"/>
    </location>
</feature>